<name>A0ABW5VKU2_9FLAO</name>
<evidence type="ECO:0000259" key="2">
    <source>
        <dbReference type="Pfam" id="PF14289"/>
    </source>
</evidence>
<feature type="signal peptide" evidence="1">
    <location>
        <begin position="1"/>
        <end position="18"/>
    </location>
</feature>
<sequence length="237" mass="26630">MKKIFITGLIAAFIASCAGTTENTMTVSGKVKGLKKGTLYLQHIADTSLVNIDSLTINGDGNFSFTTDIESPEIFYLYLDKKDNNAINDRITFFGEPGEITINTSWNTFDFDAIIKGSKTQDKLSEYQKMMSKFNTKNLEYIRTSLDPKTQKDQAAMDSLINLSDRNIKRSYLFALNYAMNNTDSYIAPYIALKEVSDANIKYLDSISNSLSPDVANSKYGKELKKYVADQKSNKDR</sequence>
<evidence type="ECO:0000313" key="3">
    <source>
        <dbReference type="EMBL" id="MFD2791549.1"/>
    </source>
</evidence>
<dbReference type="PROSITE" id="PS51257">
    <property type="entry name" value="PROKAR_LIPOPROTEIN"/>
    <property type="match status" value="1"/>
</dbReference>
<evidence type="ECO:0000256" key="1">
    <source>
        <dbReference type="SAM" id="SignalP"/>
    </source>
</evidence>
<evidence type="ECO:0000313" key="4">
    <source>
        <dbReference type="Proteomes" id="UP001597532"/>
    </source>
</evidence>
<reference evidence="4" key="1">
    <citation type="journal article" date="2019" name="Int. J. Syst. Evol. Microbiol.">
        <title>The Global Catalogue of Microorganisms (GCM) 10K type strain sequencing project: providing services to taxonomists for standard genome sequencing and annotation.</title>
        <authorList>
            <consortium name="The Broad Institute Genomics Platform"/>
            <consortium name="The Broad Institute Genome Sequencing Center for Infectious Disease"/>
            <person name="Wu L."/>
            <person name="Ma J."/>
        </authorList>
    </citation>
    <scope>NUCLEOTIDE SEQUENCE [LARGE SCALE GENOMIC DNA]</scope>
    <source>
        <strain evidence="4">KCTC 52924</strain>
    </source>
</reference>
<comment type="caution">
    <text evidence="3">The sequence shown here is derived from an EMBL/GenBank/DDBJ whole genome shotgun (WGS) entry which is preliminary data.</text>
</comment>
<protein>
    <submittedName>
        <fullName evidence="3">DUF4369 domain-containing protein</fullName>
    </submittedName>
</protein>
<feature type="domain" description="DUF4369" evidence="2">
    <location>
        <begin position="25"/>
        <end position="124"/>
    </location>
</feature>
<feature type="chain" id="PRO_5046873753" evidence="1">
    <location>
        <begin position="19"/>
        <end position="237"/>
    </location>
</feature>
<keyword evidence="4" id="KW-1185">Reference proteome</keyword>
<gene>
    <name evidence="3" type="ORF">ACFS1K_17380</name>
</gene>
<keyword evidence="1" id="KW-0732">Signal</keyword>
<dbReference type="RefSeq" id="WP_251808246.1">
    <property type="nucleotide sequence ID" value="NZ_CP166679.1"/>
</dbReference>
<accession>A0ABW5VKU2</accession>
<dbReference type="Proteomes" id="UP001597532">
    <property type="component" value="Unassembled WGS sequence"/>
</dbReference>
<dbReference type="InterPro" id="IPR025380">
    <property type="entry name" value="DUF4369"/>
</dbReference>
<dbReference type="EMBL" id="JBHUOK010000033">
    <property type="protein sequence ID" value="MFD2791549.1"/>
    <property type="molecule type" value="Genomic_DNA"/>
</dbReference>
<organism evidence="3 4">
    <name type="scientific">Arenibacter antarcticus</name>
    <dbReference type="NCBI Taxonomy" id="2040469"/>
    <lineage>
        <taxon>Bacteria</taxon>
        <taxon>Pseudomonadati</taxon>
        <taxon>Bacteroidota</taxon>
        <taxon>Flavobacteriia</taxon>
        <taxon>Flavobacteriales</taxon>
        <taxon>Flavobacteriaceae</taxon>
        <taxon>Arenibacter</taxon>
    </lineage>
</organism>
<proteinExistence type="predicted"/>
<dbReference type="Pfam" id="PF14289">
    <property type="entry name" value="DUF4369"/>
    <property type="match status" value="1"/>
</dbReference>